<dbReference type="InterPro" id="IPR036010">
    <property type="entry name" value="2Fe-2S_ferredoxin-like_sf"/>
</dbReference>
<evidence type="ECO:0000256" key="4">
    <source>
        <dbReference type="ARBA" id="ARBA00022723"/>
    </source>
</evidence>
<reference evidence="11" key="1">
    <citation type="journal article" date="2019" name="Int. J. Syst. Evol. Microbiol.">
        <title>The Global Catalogue of Microorganisms (GCM) 10K type strain sequencing project: providing services to taxonomists for standard genome sequencing and annotation.</title>
        <authorList>
            <consortium name="The Broad Institute Genomics Platform"/>
            <consortium name="The Broad Institute Genome Sequencing Center for Infectious Disease"/>
            <person name="Wu L."/>
            <person name="Ma J."/>
        </authorList>
    </citation>
    <scope>NUCLEOTIDE SEQUENCE [LARGE SCALE GENOMIC DNA]</scope>
    <source>
        <strain evidence="11">JCM 17906</strain>
    </source>
</reference>
<evidence type="ECO:0000313" key="10">
    <source>
        <dbReference type="EMBL" id="GAA4553669.1"/>
    </source>
</evidence>
<keyword evidence="3" id="KW-0001">2Fe-2S</keyword>
<dbReference type="Pfam" id="PF00111">
    <property type="entry name" value="Fer2"/>
    <property type="match status" value="1"/>
</dbReference>
<evidence type="ECO:0000259" key="9">
    <source>
        <dbReference type="PROSITE" id="PS51384"/>
    </source>
</evidence>
<evidence type="ECO:0000256" key="5">
    <source>
        <dbReference type="ARBA" id="ARBA00023002"/>
    </source>
</evidence>
<dbReference type="EMBL" id="BAABGT010000076">
    <property type="protein sequence ID" value="GAA4553669.1"/>
    <property type="molecule type" value="Genomic_DNA"/>
</dbReference>
<evidence type="ECO:0000259" key="8">
    <source>
        <dbReference type="PROSITE" id="PS51085"/>
    </source>
</evidence>
<dbReference type="PROSITE" id="PS00197">
    <property type="entry name" value="2FE2S_FER_1"/>
    <property type="match status" value="1"/>
</dbReference>
<dbReference type="SUPFAM" id="SSF63380">
    <property type="entry name" value="Riboflavin synthase domain-like"/>
    <property type="match status" value="1"/>
</dbReference>
<dbReference type="SUPFAM" id="SSF52343">
    <property type="entry name" value="Ferredoxin reductase-like, C-terminal NADP-linked domain"/>
    <property type="match status" value="1"/>
</dbReference>
<dbReference type="InterPro" id="IPR017927">
    <property type="entry name" value="FAD-bd_FR_type"/>
</dbReference>
<evidence type="ECO:0000256" key="7">
    <source>
        <dbReference type="ARBA" id="ARBA00023014"/>
    </source>
</evidence>
<keyword evidence="6" id="KW-0408">Iron</keyword>
<dbReference type="Gene3D" id="3.10.20.30">
    <property type="match status" value="1"/>
</dbReference>
<name>A0ABP8RZI7_9PSEU</name>
<dbReference type="CDD" id="cd00207">
    <property type="entry name" value="fer2"/>
    <property type="match status" value="1"/>
</dbReference>
<evidence type="ECO:0000256" key="6">
    <source>
        <dbReference type="ARBA" id="ARBA00023004"/>
    </source>
</evidence>
<keyword evidence="4" id="KW-0479">Metal-binding</keyword>
<dbReference type="SUPFAM" id="SSF54292">
    <property type="entry name" value="2Fe-2S ferredoxin-like"/>
    <property type="match status" value="1"/>
</dbReference>
<dbReference type="CDD" id="cd06185">
    <property type="entry name" value="PDR_like"/>
    <property type="match status" value="1"/>
</dbReference>
<feature type="domain" description="2Fe-2S ferredoxin-type" evidence="8">
    <location>
        <begin position="234"/>
        <end position="321"/>
    </location>
</feature>
<feature type="domain" description="FAD-binding FR-type" evidence="9">
    <location>
        <begin position="8"/>
        <end position="109"/>
    </location>
</feature>
<dbReference type="Gene3D" id="2.40.30.10">
    <property type="entry name" value="Translation factors"/>
    <property type="match status" value="1"/>
</dbReference>
<dbReference type="InterPro" id="IPR012675">
    <property type="entry name" value="Beta-grasp_dom_sf"/>
</dbReference>
<evidence type="ECO:0000313" key="11">
    <source>
        <dbReference type="Proteomes" id="UP001501598"/>
    </source>
</evidence>
<dbReference type="InterPro" id="IPR006058">
    <property type="entry name" value="2Fe2S_fd_BS"/>
</dbReference>
<evidence type="ECO:0000256" key="2">
    <source>
        <dbReference type="ARBA" id="ARBA00022630"/>
    </source>
</evidence>
<dbReference type="PANTHER" id="PTHR47354:SF1">
    <property type="entry name" value="CARNITINE MONOOXYGENASE REDUCTASE SUBUNIT"/>
    <property type="match status" value="1"/>
</dbReference>
<dbReference type="InterPro" id="IPR001433">
    <property type="entry name" value="OxRdtase_FAD/NAD-bd"/>
</dbReference>
<protein>
    <submittedName>
        <fullName evidence="10">PDR/VanB family oxidoreductase</fullName>
    </submittedName>
</protein>
<dbReference type="PANTHER" id="PTHR47354">
    <property type="entry name" value="NADH OXIDOREDUCTASE HCR"/>
    <property type="match status" value="1"/>
</dbReference>
<accession>A0ABP8RZI7</accession>
<dbReference type="Gene3D" id="3.40.50.80">
    <property type="entry name" value="Nucleotide-binding domain of ferredoxin-NADP reductase (FNR) module"/>
    <property type="match status" value="1"/>
</dbReference>
<dbReference type="PRINTS" id="PR00409">
    <property type="entry name" value="PHDIOXRDTASE"/>
</dbReference>
<keyword evidence="11" id="KW-1185">Reference proteome</keyword>
<sequence>MSLTTTREDLRAMVVVERAEMSDGVAEFVLAAADGGALAPWEPGAHIDLVVEEVVRQYSLCGDPEDGTRWRIGVLREPAGRGGSQLIHDTLEPGSRVHVRGPRNNFALVEASRYVFIAGGIGITPLLPMIRTVEKRCVPWTLVYGGRSRSTMAFLPELATYGDAVQLYPQDEAGLPDLDAVLAHPEAATAVYCCGPEPLLEAVRTRCLSWPPDALRVERFSRQATDPGAMVEDQPVEVVLSRSGVTVEVPADRSILEVAVEAGADALFSCEEGICGSCEVTVLEGVPDHRDAVLDDADRAAGDRMMICVSRSVGPRLVLDL</sequence>
<organism evidence="10 11">
    <name type="scientific">Pseudonocardia xishanensis</name>
    <dbReference type="NCBI Taxonomy" id="630995"/>
    <lineage>
        <taxon>Bacteria</taxon>
        <taxon>Bacillati</taxon>
        <taxon>Actinomycetota</taxon>
        <taxon>Actinomycetes</taxon>
        <taxon>Pseudonocardiales</taxon>
        <taxon>Pseudonocardiaceae</taxon>
        <taxon>Pseudonocardia</taxon>
    </lineage>
</organism>
<comment type="caution">
    <text evidence="10">The sequence shown here is derived from an EMBL/GenBank/DDBJ whole genome shotgun (WGS) entry which is preliminary data.</text>
</comment>
<gene>
    <name evidence="10" type="ORF">GCM10023175_50110</name>
</gene>
<dbReference type="InterPro" id="IPR001041">
    <property type="entry name" value="2Fe-2S_ferredoxin-type"/>
</dbReference>
<keyword evidence="5" id="KW-0560">Oxidoreductase</keyword>
<dbReference type="InterPro" id="IPR039261">
    <property type="entry name" value="FNR_nucleotide-bd"/>
</dbReference>
<dbReference type="Pfam" id="PF00175">
    <property type="entry name" value="NAD_binding_1"/>
    <property type="match status" value="1"/>
</dbReference>
<proteinExistence type="predicted"/>
<dbReference type="PROSITE" id="PS51384">
    <property type="entry name" value="FAD_FR"/>
    <property type="match status" value="1"/>
</dbReference>
<dbReference type="InterPro" id="IPR050415">
    <property type="entry name" value="MRET"/>
</dbReference>
<comment type="cofactor">
    <cofactor evidence="1">
        <name>FAD</name>
        <dbReference type="ChEBI" id="CHEBI:57692"/>
    </cofactor>
</comment>
<dbReference type="InterPro" id="IPR017938">
    <property type="entry name" value="Riboflavin_synthase-like_b-brl"/>
</dbReference>
<evidence type="ECO:0000256" key="1">
    <source>
        <dbReference type="ARBA" id="ARBA00001974"/>
    </source>
</evidence>
<keyword evidence="2" id="KW-0285">Flavoprotein</keyword>
<dbReference type="PROSITE" id="PS51085">
    <property type="entry name" value="2FE2S_FER_2"/>
    <property type="match status" value="1"/>
</dbReference>
<dbReference type="Proteomes" id="UP001501598">
    <property type="component" value="Unassembled WGS sequence"/>
</dbReference>
<keyword evidence="7" id="KW-0411">Iron-sulfur</keyword>
<evidence type="ECO:0000256" key="3">
    <source>
        <dbReference type="ARBA" id="ARBA00022714"/>
    </source>
</evidence>